<dbReference type="SUPFAM" id="SSF55136">
    <property type="entry name" value="Probable bacterial effector-binding domain"/>
    <property type="match status" value="1"/>
</dbReference>
<dbReference type="InterPro" id="IPR011256">
    <property type="entry name" value="Reg_factor_effector_dom_sf"/>
</dbReference>
<organism evidence="2 3">
    <name type="scientific">Caldimonas brevitalea</name>
    <dbReference type="NCBI Taxonomy" id="413882"/>
    <lineage>
        <taxon>Bacteria</taxon>
        <taxon>Pseudomonadati</taxon>
        <taxon>Pseudomonadota</taxon>
        <taxon>Betaproteobacteria</taxon>
        <taxon>Burkholderiales</taxon>
        <taxon>Sphaerotilaceae</taxon>
        <taxon>Caldimonas</taxon>
    </lineage>
</organism>
<evidence type="ECO:0000313" key="3">
    <source>
        <dbReference type="Proteomes" id="UP000035352"/>
    </source>
</evidence>
<dbReference type="Pfam" id="PF06445">
    <property type="entry name" value="GyrI-like"/>
    <property type="match status" value="1"/>
</dbReference>
<dbReference type="InterPro" id="IPR029442">
    <property type="entry name" value="GyrI-like"/>
</dbReference>
<evidence type="ECO:0000259" key="1">
    <source>
        <dbReference type="Pfam" id="PF06445"/>
    </source>
</evidence>
<dbReference type="OrthoDB" id="3173400at2"/>
<proteinExistence type="predicted"/>
<dbReference type="STRING" id="413882.AAW51_4103"/>
<feature type="domain" description="GyrI-like small molecule binding" evidence="1">
    <location>
        <begin position="5"/>
        <end position="105"/>
    </location>
</feature>
<dbReference type="Proteomes" id="UP000035352">
    <property type="component" value="Chromosome"/>
</dbReference>
<evidence type="ECO:0000313" key="2">
    <source>
        <dbReference type="EMBL" id="AKJ30794.1"/>
    </source>
</evidence>
<reference evidence="2 3" key="1">
    <citation type="submission" date="2015-05" db="EMBL/GenBank/DDBJ databases">
        <authorList>
            <person name="Tang B."/>
            <person name="Yu Y."/>
        </authorList>
    </citation>
    <scope>NUCLEOTIDE SEQUENCE [LARGE SCALE GENOMIC DNA]</scope>
    <source>
        <strain evidence="2 3">DSM 7029</strain>
    </source>
</reference>
<protein>
    <recommendedName>
        <fullName evidence="1">GyrI-like small molecule binding domain-containing protein</fullName>
    </recommendedName>
</protein>
<name>A0A0G3BMY3_9BURK</name>
<dbReference type="EMBL" id="CP011371">
    <property type="protein sequence ID" value="AKJ30794.1"/>
    <property type="molecule type" value="Genomic_DNA"/>
</dbReference>
<keyword evidence="3" id="KW-1185">Reference proteome</keyword>
<dbReference type="KEGG" id="pbh:AAW51_4103"/>
<dbReference type="RefSeq" id="WP_053013805.1">
    <property type="nucleotide sequence ID" value="NZ_CP011371.1"/>
</dbReference>
<dbReference type="Gene3D" id="3.20.80.10">
    <property type="entry name" value="Regulatory factor, effector binding domain"/>
    <property type="match status" value="1"/>
</dbReference>
<sequence length="105" mass="11408">MAHGISCHFEDDGRFAFLVGEPATAAWDGVLPEGFTQVVLPAGRYACFTVVGPASGVPDAGRHIYGCWLPRADVQRGEGPDWEVTDVRASAFPDRLHVQIFIPVR</sequence>
<gene>
    <name evidence="2" type="ORF">AAW51_4103</name>
</gene>
<accession>A0A0G3BMY3</accession>
<dbReference type="AlphaFoldDB" id="A0A0G3BMY3"/>